<dbReference type="Pfam" id="PF00664">
    <property type="entry name" value="ABC_membrane"/>
    <property type="match status" value="1"/>
</dbReference>
<feature type="transmembrane region" description="Helical" evidence="9">
    <location>
        <begin position="199"/>
        <end position="221"/>
    </location>
</feature>
<dbReference type="CDD" id="cd18588">
    <property type="entry name" value="ABC_6TM_CyaB_HlyB_like"/>
    <property type="match status" value="1"/>
</dbReference>
<feature type="transmembrane region" description="Helical" evidence="9">
    <location>
        <begin position="306"/>
        <end position="331"/>
    </location>
</feature>
<keyword evidence="7 9" id="KW-0472">Membrane</keyword>
<evidence type="ECO:0000256" key="7">
    <source>
        <dbReference type="ARBA" id="ARBA00023136"/>
    </source>
</evidence>
<evidence type="ECO:0000256" key="6">
    <source>
        <dbReference type="ARBA" id="ARBA00022989"/>
    </source>
</evidence>
<evidence type="ECO:0000256" key="4">
    <source>
        <dbReference type="ARBA" id="ARBA00022741"/>
    </source>
</evidence>
<evidence type="ECO:0000313" key="13">
    <source>
        <dbReference type="Proteomes" id="UP000646911"/>
    </source>
</evidence>
<keyword evidence="5" id="KW-0067">ATP-binding</keyword>
<evidence type="ECO:0000259" key="10">
    <source>
        <dbReference type="PROSITE" id="PS50893"/>
    </source>
</evidence>
<feature type="compositionally biased region" description="Basic and acidic residues" evidence="8">
    <location>
        <begin position="91"/>
        <end position="106"/>
    </location>
</feature>
<feature type="domain" description="ABC transmembrane type-1" evidence="11">
    <location>
        <begin position="199"/>
        <end position="479"/>
    </location>
</feature>
<feature type="transmembrane region" description="Helical" evidence="9">
    <location>
        <begin position="233"/>
        <end position="253"/>
    </location>
</feature>
<sequence length="741" mass="81458">MTSHSLDRNAWFWALQGLCALHRKPFSLELATQQFAAPYTSDGLLTAAHAYGFTADTRKCKAGKLHQESFPLIVWLSPLPEAASDITEVAFKTEERSPPEEERRPETPVPTSAPTLAPALILQADTSQVLIVESSDASPRSILLTELSARYQGQITRITPQADPAADPDSDQAASQQRKFGFRWFIPELLKHKKLWQEILLASLVIQLIALATPLFTQAIIDKVVVHHTQSTLIVIAIGMAIFMLFSAGLSWLRQYLILHTGNRVDAVLGSAVFERLFKLPPMYFQHRPTGVIAARLHGVETIREFIASAGVTLVLDLPFLLIFVGIMFYYSVTLTLISLAILTTIVILSAVVAPLFQQRLQEQFQQGARNQAFLTEYIVGLETVKSLQLEPQLNSKYSGYLASYLQAGFATKQLANTYNTFANLLEQIMSLLILAIGAYTVMHDTAFTIGMLVAFQMFSGRLSQPMLRLVGLWQQFQQASLSIDRLGDLMNAPVEPYSVIPARDSKKAGSIQIHNLAFKYGEHLPTVYQNLDLHIPQGQTIAIMGPSGCGKSTLAKLMQGFYQPSQGRILIDNVDIRYLSANELRSHFGVVPQETTLFSGTIYDNLQMASPNAGFEQIVAACKMAEIHSVIEGLPKGYQTEIGERGAGLSGGQKQRIAIARALLKRPSILIFDEATSALDTTTAEHFAQTINALKGKVTMLFITHGLPKGLKVDAIYRLTENGAQQMHPAPVAVPASTAA</sequence>
<dbReference type="PROSITE" id="PS00211">
    <property type="entry name" value="ABC_TRANSPORTER_1"/>
    <property type="match status" value="1"/>
</dbReference>
<proteinExistence type="predicted"/>
<organism evidence="12 13">
    <name type="scientific">Undibacterium umbellatum</name>
    <dbReference type="NCBI Taxonomy" id="2762300"/>
    <lineage>
        <taxon>Bacteria</taxon>
        <taxon>Pseudomonadati</taxon>
        <taxon>Pseudomonadota</taxon>
        <taxon>Betaproteobacteria</taxon>
        <taxon>Burkholderiales</taxon>
        <taxon>Oxalobacteraceae</taxon>
        <taxon>Undibacterium</taxon>
    </lineage>
</organism>
<evidence type="ECO:0000256" key="3">
    <source>
        <dbReference type="ARBA" id="ARBA00022692"/>
    </source>
</evidence>
<dbReference type="Proteomes" id="UP000646911">
    <property type="component" value="Unassembled WGS sequence"/>
</dbReference>
<evidence type="ECO:0000256" key="1">
    <source>
        <dbReference type="ARBA" id="ARBA00004651"/>
    </source>
</evidence>
<feature type="domain" description="ABC transporter" evidence="10">
    <location>
        <begin position="512"/>
        <end position="741"/>
    </location>
</feature>
<feature type="region of interest" description="Disordered" evidence="8">
    <location>
        <begin position="91"/>
        <end position="113"/>
    </location>
</feature>
<dbReference type="InterPro" id="IPR011527">
    <property type="entry name" value="ABC1_TM_dom"/>
</dbReference>
<evidence type="ECO:0000259" key="11">
    <source>
        <dbReference type="PROSITE" id="PS50929"/>
    </source>
</evidence>
<keyword evidence="6 9" id="KW-1133">Transmembrane helix</keyword>
<dbReference type="InterPro" id="IPR017871">
    <property type="entry name" value="ABC_transporter-like_CS"/>
</dbReference>
<dbReference type="InterPro" id="IPR036640">
    <property type="entry name" value="ABC1_TM_sf"/>
</dbReference>
<dbReference type="InterPro" id="IPR039421">
    <property type="entry name" value="Type_1_exporter"/>
</dbReference>
<keyword evidence="3 9" id="KW-0812">Transmembrane</keyword>
<dbReference type="PROSITE" id="PS50929">
    <property type="entry name" value="ABC_TM1F"/>
    <property type="match status" value="1"/>
</dbReference>
<dbReference type="Gene3D" id="1.20.1560.10">
    <property type="entry name" value="ABC transporter type 1, transmembrane domain"/>
    <property type="match status" value="1"/>
</dbReference>
<dbReference type="EMBL" id="JACOFX010000012">
    <property type="protein sequence ID" value="MBC3909782.1"/>
    <property type="molecule type" value="Genomic_DNA"/>
</dbReference>
<dbReference type="SUPFAM" id="SSF90123">
    <property type="entry name" value="ABC transporter transmembrane region"/>
    <property type="match status" value="1"/>
</dbReference>
<keyword evidence="13" id="KW-1185">Reference proteome</keyword>
<comment type="caution">
    <text evidence="12">The sequence shown here is derived from an EMBL/GenBank/DDBJ whole genome shotgun (WGS) entry which is preliminary data.</text>
</comment>
<dbReference type="SUPFAM" id="SSF52540">
    <property type="entry name" value="P-loop containing nucleoside triphosphate hydrolases"/>
    <property type="match status" value="1"/>
</dbReference>
<accession>A0ABR6ZEY7</accession>
<comment type="subcellular location">
    <subcellularLocation>
        <location evidence="1">Cell membrane</location>
        <topology evidence="1">Multi-pass membrane protein</topology>
    </subcellularLocation>
</comment>
<dbReference type="Gene3D" id="3.40.50.300">
    <property type="entry name" value="P-loop containing nucleotide triphosphate hydrolases"/>
    <property type="match status" value="1"/>
</dbReference>
<keyword evidence="4" id="KW-0547">Nucleotide-binding</keyword>
<dbReference type="Pfam" id="PF00005">
    <property type="entry name" value="ABC_tran"/>
    <property type="match status" value="1"/>
</dbReference>
<dbReference type="InterPro" id="IPR003439">
    <property type="entry name" value="ABC_transporter-like_ATP-bd"/>
</dbReference>
<feature type="transmembrane region" description="Helical" evidence="9">
    <location>
        <begin position="432"/>
        <end position="459"/>
    </location>
</feature>
<protein>
    <submittedName>
        <fullName evidence="12">Peptidase domain-containing ABC transporter</fullName>
    </submittedName>
</protein>
<name>A0ABR6ZEY7_9BURK</name>
<feature type="transmembrane region" description="Helical" evidence="9">
    <location>
        <begin position="337"/>
        <end position="357"/>
    </location>
</feature>
<dbReference type="PROSITE" id="PS50893">
    <property type="entry name" value="ABC_TRANSPORTER_2"/>
    <property type="match status" value="1"/>
</dbReference>
<gene>
    <name evidence="12" type="ORF">H8L47_19640</name>
</gene>
<dbReference type="PANTHER" id="PTHR24221:SF647">
    <property type="entry name" value="BLL6336 PROTEIN"/>
    <property type="match status" value="1"/>
</dbReference>
<evidence type="ECO:0000256" key="8">
    <source>
        <dbReference type="SAM" id="MobiDB-lite"/>
    </source>
</evidence>
<evidence type="ECO:0000256" key="5">
    <source>
        <dbReference type="ARBA" id="ARBA00022840"/>
    </source>
</evidence>
<dbReference type="SMART" id="SM00382">
    <property type="entry name" value="AAA"/>
    <property type="match status" value="1"/>
</dbReference>
<reference evidence="12 13" key="1">
    <citation type="submission" date="2020-08" db="EMBL/GenBank/DDBJ databases">
        <title>Novel species isolated from subtropical streams in China.</title>
        <authorList>
            <person name="Lu H."/>
        </authorList>
    </citation>
    <scope>NUCLEOTIDE SEQUENCE [LARGE SCALE GENOMIC DNA]</scope>
    <source>
        <strain evidence="12 13">NL8W</strain>
    </source>
</reference>
<dbReference type="RefSeq" id="WP_186955301.1">
    <property type="nucleotide sequence ID" value="NZ_JACOFX010000012.1"/>
</dbReference>
<keyword evidence="2" id="KW-1003">Cell membrane</keyword>
<dbReference type="InterPro" id="IPR003593">
    <property type="entry name" value="AAA+_ATPase"/>
</dbReference>
<evidence type="ECO:0000256" key="2">
    <source>
        <dbReference type="ARBA" id="ARBA00022475"/>
    </source>
</evidence>
<dbReference type="PANTHER" id="PTHR24221">
    <property type="entry name" value="ATP-BINDING CASSETTE SUB-FAMILY B"/>
    <property type="match status" value="1"/>
</dbReference>
<evidence type="ECO:0000256" key="9">
    <source>
        <dbReference type="SAM" id="Phobius"/>
    </source>
</evidence>
<evidence type="ECO:0000313" key="12">
    <source>
        <dbReference type="EMBL" id="MBC3909782.1"/>
    </source>
</evidence>
<dbReference type="InterPro" id="IPR027417">
    <property type="entry name" value="P-loop_NTPase"/>
</dbReference>